<dbReference type="PANTHER" id="PTHR24049">
    <property type="entry name" value="CRUMBS FAMILY MEMBER"/>
    <property type="match status" value="1"/>
</dbReference>
<evidence type="ECO:0000256" key="5">
    <source>
        <dbReference type="ARBA" id="ARBA00023180"/>
    </source>
</evidence>
<dbReference type="SMART" id="SM00179">
    <property type="entry name" value="EGF_CA"/>
    <property type="match status" value="3"/>
</dbReference>
<dbReference type="PROSITE" id="PS00010">
    <property type="entry name" value="ASX_HYDROXYL"/>
    <property type="match status" value="1"/>
</dbReference>
<dbReference type="SMART" id="SM00181">
    <property type="entry name" value="EGF"/>
    <property type="match status" value="4"/>
</dbReference>
<dbReference type="InterPro" id="IPR001881">
    <property type="entry name" value="EGF-like_Ca-bd_dom"/>
</dbReference>
<feature type="domain" description="EGF-like" evidence="7">
    <location>
        <begin position="278"/>
        <end position="317"/>
    </location>
</feature>
<dbReference type="InterPro" id="IPR003582">
    <property type="entry name" value="ShKT_dom"/>
</dbReference>
<feature type="domain" description="EGF-like" evidence="7">
    <location>
        <begin position="318"/>
        <end position="353"/>
    </location>
</feature>
<dbReference type="GO" id="GO:0005509">
    <property type="term" value="F:calcium ion binding"/>
    <property type="evidence" value="ECO:0007669"/>
    <property type="project" value="InterPro"/>
</dbReference>
<feature type="disulfide bond" evidence="6">
    <location>
        <begin position="307"/>
        <end position="316"/>
    </location>
</feature>
<feature type="domain" description="EGF-like" evidence="7">
    <location>
        <begin position="355"/>
        <end position="391"/>
    </location>
</feature>
<keyword evidence="5" id="KW-0325">Glycoprotein</keyword>
<dbReference type="PROSITE" id="PS51670">
    <property type="entry name" value="SHKT"/>
    <property type="match status" value="1"/>
</dbReference>
<dbReference type="InterPro" id="IPR051022">
    <property type="entry name" value="Notch_Cell-Fate_Det"/>
</dbReference>
<dbReference type="InterPro" id="IPR013032">
    <property type="entry name" value="EGF-like_CS"/>
</dbReference>
<accession>A0A8R1I989</accession>
<dbReference type="FunFam" id="2.10.25.10:FF:000255">
    <property type="entry name" value="Sushi, nidogen and EGF-like domains 1"/>
    <property type="match status" value="1"/>
</dbReference>
<dbReference type="EnsemblMetazoa" id="CJA17758.1">
    <property type="protein sequence ID" value="CJA17758.1"/>
    <property type="gene ID" value="WBGene00136961"/>
</dbReference>
<feature type="disulfide bond" evidence="6">
    <location>
        <begin position="381"/>
        <end position="390"/>
    </location>
</feature>
<dbReference type="InterPro" id="IPR018097">
    <property type="entry name" value="EGF_Ca-bd_CS"/>
</dbReference>
<keyword evidence="4 6" id="KW-1015">Disulfide bond</keyword>
<dbReference type="Gene3D" id="2.40.128.20">
    <property type="match status" value="1"/>
</dbReference>
<dbReference type="InterPro" id="IPR012674">
    <property type="entry name" value="Calycin"/>
</dbReference>
<organism evidence="9 10">
    <name type="scientific">Caenorhabditis japonica</name>
    <dbReference type="NCBI Taxonomy" id="281687"/>
    <lineage>
        <taxon>Eukaryota</taxon>
        <taxon>Metazoa</taxon>
        <taxon>Ecdysozoa</taxon>
        <taxon>Nematoda</taxon>
        <taxon>Chromadorea</taxon>
        <taxon>Rhabditida</taxon>
        <taxon>Rhabditina</taxon>
        <taxon>Rhabditomorpha</taxon>
        <taxon>Rhabditoidea</taxon>
        <taxon>Rhabditidae</taxon>
        <taxon>Peloderinae</taxon>
        <taxon>Caenorhabditis</taxon>
    </lineage>
</organism>
<dbReference type="CDD" id="cd00054">
    <property type="entry name" value="EGF_CA"/>
    <property type="match status" value="2"/>
</dbReference>
<dbReference type="SMART" id="SM00254">
    <property type="entry name" value="ShKT"/>
    <property type="match status" value="1"/>
</dbReference>
<evidence type="ECO:0000256" key="3">
    <source>
        <dbReference type="ARBA" id="ARBA00022737"/>
    </source>
</evidence>
<evidence type="ECO:0000313" key="10">
    <source>
        <dbReference type="Proteomes" id="UP000005237"/>
    </source>
</evidence>
<dbReference type="Pfam" id="PF12661">
    <property type="entry name" value="hEGF"/>
    <property type="match status" value="1"/>
</dbReference>
<evidence type="ECO:0000313" key="9">
    <source>
        <dbReference type="EnsemblMetazoa" id="CJA17758.1"/>
    </source>
</evidence>
<dbReference type="Pfam" id="PF00008">
    <property type="entry name" value="EGF"/>
    <property type="match status" value="1"/>
</dbReference>
<dbReference type="GO" id="GO:0032991">
    <property type="term" value="C:protein-containing complex"/>
    <property type="evidence" value="ECO:0007669"/>
    <property type="project" value="TreeGrafter"/>
</dbReference>
<evidence type="ECO:0000256" key="2">
    <source>
        <dbReference type="ARBA" id="ARBA00022729"/>
    </source>
</evidence>
<dbReference type="InterPro" id="IPR000152">
    <property type="entry name" value="EGF-type_Asp/Asn_hydroxyl_site"/>
</dbReference>
<dbReference type="GO" id="GO:0045197">
    <property type="term" value="P:establishment or maintenance of epithelial cell apical/basal polarity"/>
    <property type="evidence" value="ECO:0007669"/>
    <property type="project" value="TreeGrafter"/>
</dbReference>
<dbReference type="Pfam" id="PF02014">
    <property type="entry name" value="Reeler"/>
    <property type="match status" value="1"/>
</dbReference>
<sequence>MFHQCGRLITNDSITHTNDEKKFLAEAKWQATHDVGNVQFVVSIATENVVYWERWRPQRAFLKGPYQKYSVQNPNIFVYNLEKHIEQKSAEQVVTSEPITPSQHPLFEEQKEFLKNKLSQVVTTVVTKMPEMEETSENTEDVFAFDGATFENTVTPFLGPTTSEKKIEVTAATRIPEITQSSKFLLESPPTPSESESTFIVGRMFKKFAPLNDTVLREDDLKFLNAHAHLQHDFVDNDLEVEDKCQENPCQNGGTCLLIKGSVKCECARGFTGPNCAEMDKCIDNDCANNSTCFNDKLSPVGYSCKCEEGTVGKLCEKICPANQCENGGRCYLNTFGKIGCKCLPGTTGRKCEREVNECGFNKCQNGAKCVDLFNDYKCECTDGWMGKNCDRPCQDIYGSCRVWKREGQCDLMKNTTEFFDINCAASCEVCVKMDNSTETSYLPLQPILMPFAFLLGEWKSTIKGWNNHITDYPNDMDGMTYNETLTFSVAPSLSFGTPYINYTATMTSLDDPTNVHHYTGFLTIQQYKDEGQINDRGALTSVSNTGLIMIEEGEVLDEKTSPENAPTLMLTPTYQYYKSEIISKNASRHPERSKRWFTVKNKRMLQYMVREFKGRTHKFTKIYKRTQDFQYL</sequence>
<dbReference type="PROSITE" id="PS01186">
    <property type="entry name" value="EGF_2"/>
    <property type="match status" value="1"/>
</dbReference>
<reference evidence="10" key="1">
    <citation type="submission" date="2010-08" db="EMBL/GenBank/DDBJ databases">
        <authorList>
            <consortium name="Caenorhabditis japonica Sequencing Consortium"/>
            <person name="Wilson R.K."/>
        </authorList>
    </citation>
    <scope>NUCLEOTIDE SEQUENCE [LARGE SCALE GENOMIC DNA]</scope>
    <source>
        <strain evidence="10">DF5081</strain>
    </source>
</reference>
<name>A0A8R1I989_CAEJA</name>
<keyword evidence="3" id="KW-0677">Repeat</keyword>
<dbReference type="Proteomes" id="UP000005237">
    <property type="component" value="Unassembled WGS sequence"/>
</dbReference>
<feature type="disulfide bond" evidence="6">
    <location>
        <begin position="267"/>
        <end position="276"/>
    </location>
</feature>
<dbReference type="GO" id="GO:0005886">
    <property type="term" value="C:plasma membrane"/>
    <property type="evidence" value="ECO:0007669"/>
    <property type="project" value="TreeGrafter"/>
</dbReference>
<dbReference type="PROSITE" id="PS50026">
    <property type="entry name" value="EGF_3"/>
    <property type="match status" value="4"/>
</dbReference>
<dbReference type="FunFam" id="2.10.25.10:FF:000472">
    <property type="entry name" value="Uncharacterized protein, isoform A"/>
    <property type="match status" value="1"/>
</dbReference>
<dbReference type="Gene3D" id="2.10.25.10">
    <property type="entry name" value="Laminin"/>
    <property type="match status" value="4"/>
</dbReference>
<dbReference type="SUPFAM" id="SSF50814">
    <property type="entry name" value="Lipocalins"/>
    <property type="match status" value="1"/>
</dbReference>
<dbReference type="PROSITE" id="PS00022">
    <property type="entry name" value="EGF_1"/>
    <property type="match status" value="4"/>
</dbReference>
<evidence type="ECO:0000259" key="7">
    <source>
        <dbReference type="PROSITE" id="PS50026"/>
    </source>
</evidence>
<evidence type="ECO:0000256" key="1">
    <source>
        <dbReference type="ARBA" id="ARBA00022536"/>
    </source>
</evidence>
<reference evidence="9" key="2">
    <citation type="submission" date="2022-06" db="UniProtKB">
        <authorList>
            <consortium name="EnsemblMetazoa"/>
        </authorList>
    </citation>
    <scope>IDENTIFICATION</scope>
    <source>
        <strain evidence="9">DF5081</strain>
    </source>
</reference>
<dbReference type="CDD" id="cd07828">
    <property type="entry name" value="lipocalin_heme-bd-THAP4-like"/>
    <property type="match status" value="1"/>
</dbReference>
<evidence type="ECO:0000259" key="8">
    <source>
        <dbReference type="PROSITE" id="PS51670"/>
    </source>
</evidence>
<dbReference type="InterPro" id="IPR000742">
    <property type="entry name" value="EGF"/>
</dbReference>
<keyword evidence="1 6" id="KW-0245">EGF-like domain</keyword>
<evidence type="ECO:0008006" key="11">
    <source>
        <dbReference type="Google" id="ProtNLM"/>
    </source>
</evidence>
<dbReference type="SUPFAM" id="SSF57196">
    <property type="entry name" value="EGF/Laminin"/>
    <property type="match status" value="4"/>
</dbReference>
<dbReference type="InterPro" id="IPR002861">
    <property type="entry name" value="Reeler_dom"/>
</dbReference>
<dbReference type="OMA" id="FKGRTHK"/>
<dbReference type="PANTHER" id="PTHR24049:SF22">
    <property type="entry name" value="DROSOPHILA CRUMBS HOMOLOG"/>
    <property type="match status" value="1"/>
</dbReference>
<feature type="domain" description="ShKT" evidence="8">
    <location>
        <begin position="394"/>
        <end position="431"/>
    </location>
</feature>
<feature type="domain" description="EGF-like" evidence="7">
    <location>
        <begin position="241"/>
        <end position="277"/>
    </location>
</feature>
<evidence type="ECO:0000256" key="6">
    <source>
        <dbReference type="PROSITE-ProRule" id="PRU00076"/>
    </source>
</evidence>
<feature type="disulfide bond" evidence="6">
    <location>
        <begin position="343"/>
        <end position="352"/>
    </location>
</feature>
<dbReference type="Pfam" id="PF08768">
    <property type="entry name" value="THAP4_heme-bd"/>
    <property type="match status" value="1"/>
</dbReference>
<comment type="caution">
    <text evidence="6">Lacks conserved residue(s) required for the propagation of feature annotation.</text>
</comment>
<protein>
    <recommendedName>
        <fullName evidence="11">EGF-like domain-containing protein</fullName>
    </recommendedName>
</protein>
<keyword evidence="10" id="KW-1185">Reference proteome</keyword>
<evidence type="ECO:0000256" key="4">
    <source>
        <dbReference type="ARBA" id="ARBA00023157"/>
    </source>
</evidence>
<keyword evidence="2" id="KW-0732">Signal</keyword>
<proteinExistence type="predicted"/>
<dbReference type="InterPro" id="IPR014878">
    <property type="entry name" value="THAP4-like_heme-bd"/>
</dbReference>
<dbReference type="GO" id="GO:0007157">
    <property type="term" value="P:heterophilic cell-cell adhesion via plasma membrane cell adhesion molecules"/>
    <property type="evidence" value="ECO:0007669"/>
    <property type="project" value="TreeGrafter"/>
</dbReference>
<dbReference type="AlphaFoldDB" id="A0A8R1I989"/>
<dbReference type="PROSITE" id="PS01187">
    <property type="entry name" value="EGF_CA"/>
    <property type="match status" value="1"/>
</dbReference>